<feature type="transmembrane region" description="Helical" evidence="8">
    <location>
        <begin position="484"/>
        <end position="504"/>
    </location>
</feature>
<comment type="similarity">
    <text evidence="2 8">Belongs to the organo anion transporter (TC 2.A.60) family.</text>
</comment>
<evidence type="ECO:0000256" key="1">
    <source>
        <dbReference type="ARBA" id="ARBA00004651"/>
    </source>
</evidence>
<evidence type="ECO:0000256" key="9">
    <source>
        <dbReference type="SAM" id="MobiDB-lite"/>
    </source>
</evidence>
<dbReference type="GO" id="GO:0043252">
    <property type="term" value="P:sodium-independent organic anion transport"/>
    <property type="evidence" value="ECO:0007669"/>
    <property type="project" value="TreeGrafter"/>
</dbReference>
<gene>
    <name evidence="11" type="ORF">TDIB3V08_LOCUS2472</name>
</gene>
<feature type="transmembrane region" description="Helical" evidence="8">
    <location>
        <begin position="618"/>
        <end position="638"/>
    </location>
</feature>
<keyword evidence="8" id="KW-0813">Transport</keyword>
<feature type="region of interest" description="Disordered" evidence="9">
    <location>
        <begin position="356"/>
        <end position="397"/>
    </location>
</feature>
<feature type="domain" description="Kazal-like" evidence="10">
    <location>
        <begin position="521"/>
        <end position="576"/>
    </location>
</feature>
<evidence type="ECO:0000256" key="6">
    <source>
        <dbReference type="ARBA" id="ARBA00023136"/>
    </source>
</evidence>
<dbReference type="InterPro" id="IPR036259">
    <property type="entry name" value="MFS_trans_sf"/>
</dbReference>
<keyword evidence="6 8" id="KW-0472">Membrane</keyword>
<keyword evidence="7" id="KW-1015">Disulfide bond</keyword>
<evidence type="ECO:0000256" key="2">
    <source>
        <dbReference type="ARBA" id="ARBA00009657"/>
    </source>
</evidence>
<keyword evidence="4 8" id="KW-0812">Transmembrane</keyword>
<keyword evidence="5 8" id="KW-1133">Transmembrane helix</keyword>
<feature type="transmembrane region" description="Helical" evidence="8">
    <location>
        <begin position="414"/>
        <end position="435"/>
    </location>
</feature>
<evidence type="ECO:0000259" key="10">
    <source>
        <dbReference type="PROSITE" id="PS51465"/>
    </source>
</evidence>
<protein>
    <recommendedName>
        <fullName evidence="8">Solute carrier organic anion transporter family member</fullName>
    </recommendedName>
</protein>
<comment type="subcellular location">
    <subcellularLocation>
        <location evidence="1 8">Cell membrane</location>
        <topology evidence="1 8">Multi-pass membrane protein</topology>
    </subcellularLocation>
</comment>
<feature type="transmembrane region" description="Helical" evidence="8">
    <location>
        <begin position="659"/>
        <end position="680"/>
    </location>
</feature>
<dbReference type="GO" id="GO:0015347">
    <property type="term" value="F:sodium-independent organic anion transmembrane transporter activity"/>
    <property type="evidence" value="ECO:0007669"/>
    <property type="project" value="TreeGrafter"/>
</dbReference>
<evidence type="ECO:0000256" key="3">
    <source>
        <dbReference type="ARBA" id="ARBA00022475"/>
    </source>
</evidence>
<dbReference type="Gene3D" id="1.20.1250.20">
    <property type="entry name" value="MFS general substrate transporter like domains"/>
    <property type="match status" value="1"/>
</dbReference>
<dbReference type="SUPFAM" id="SSF103473">
    <property type="entry name" value="MFS general substrate transporter"/>
    <property type="match status" value="1"/>
</dbReference>
<evidence type="ECO:0000256" key="7">
    <source>
        <dbReference type="ARBA" id="ARBA00023157"/>
    </source>
</evidence>
<evidence type="ECO:0000313" key="11">
    <source>
        <dbReference type="EMBL" id="CAD7196116.1"/>
    </source>
</evidence>
<dbReference type="PROSITE" id="PS51465">
    <property type="entry name" value="KAZAL_2"/>
    <property type="match status" value="1"/>
</dbReference>
<feature type="transmembrane region" description="Helical" evidence="8">
    <location>
        <begin position="455"/>
        <end position="472"/>
    </location>
</feature>
<dbReference type="NCBIfam" id="TIGR00805">
    <property type="entry name" value="oat"/>
    <property type="match status" value="1"/>
</dbReference>
<dbReference type="PANTHER" id="PTHR11388:SF131">
    <property type="entry name" value="SOLUTE CARRIER ORGANIC ANION TRANSPORTER FAMILY MEMBER"/>
    <property type="match status" value="1"/>
</dbReference>
<feature type="transmembrane region" description="Helical" evidence="8">
    <location>
        <begin position="310"/>
        <end position="330"/>
    </location>
</feature>
<dbReference type="GO" id="GO:0005886">
    <property type="term" value="C:plasma membrane"/>
    <property type="evidence" value="ECO:0007669"/>
    <property type="project" value="UniProtKB-SubCell"/>
</dbReference>
<keyword evidence="8" id="KW-0406">Ion transport</keyword>
<organism evidence="11">
    <name type="scientific">Timema douglasi</name>
    <name type="common">Walking stick</name>
    <dbReference type="NCBI Taxonomy" id="61478"/>
    <lineage>
        <taxon>Eukaryota</taxon>
        <taxon>Metazoa</taxon>
        <taxon>Ecdysozoa</taxon>
        <taxon>Arthropoda</taxon>
        <taxon>Hexapoda</taxon>
        <taxon>Insecta</taxon>
        <taxon>Pterygota</taxon>
        <taxon>Neoptera</taxon>
        <taxon>Polyneoptera</taxon>
        <taxon>Phasmatodea</taxon>
        <taxon>Timematodea</taxon>
        <taxon>Timematoidea</taxon>
        <taxon>Timematidae</taxon>
        <taxon>Timema</taxon>
    </lineage>
</organism>
<dbReference type="AlphaFoldDB" id="A0A7R8Z4V8"/>
<feature type="transmembrane region" description="Helical" evidence="8">
    <location>
        <begin position="146"/>
        <end position="168"/>
    </location>
</feature>
<dbReference type="GO" id="GO:0006811">
    <property type="term" value="P:monoatomic ion transport"/>
    <property type="evidence" value="ECO:0007669"/>
    <property type="project" value="UniProtKB-KW"/>
</dbReference>
<evidence type="ECO:0000256" key="5">
    <source>
        <dbReference type="ARBA" id="ARBA00022989"/>
    </source>
</evidence>
<evidence type="ECO:0000256" key="4">
    <source>
        <dbReference type="ARBA" id="ARBA00022692"/>
    </source>
</evidence>
<name>A0A7R8Z4V8_TIMDO</name>
<accession>A0A7R8Z4V8</accession>
<dbReference type="CDD" id="cd17336">
    <property type="entry name" value="MFS_SLCO_OATP"/>
    <property type="match status" value="1"/>
</dbReference>
<comment type="caution">
    <text evidence="8">Lacks conserved residue(s) required for the propagation of feature annotation.</text>
</comment>
<feature type="transmembrane region" description="Helical" evidence="8">
    <location>
        <begin position="226"/>
        <end position="251"/>
    </location>
</feature>
<feature type="transmembrane region" description="Helical" evidence="8">
    <location>
        <begin position="272"/>
        <end position="290"/>
    </location>
</feature>
<evidence type="ECO:0000256" key="8">
    <source>
        <dbReference type="RuleBase" id="RU362056"/>
    </source>
</evidence>
<sequence length="777" mass="86266">MGKGVGAEISDADSVHLRRVLKVVIVLDLFSHLVSVPTLPTTFYLVQSDIYLSTMTVRDTTCGIGSFRPKWMQMFANTRWFMVVYTILGIVQSMSWMYTPATTTTLEKRFKTQSQTIGVLMSGNEVSQIFLSLIMAYYGGRGSRPLWMAWGVMFSALSCFIFAVPHMIYGPGREALALTEEYLDPTVLNSTTTVKSEAPLLCVANQTMEATCEQDISSGDQSNVPLFLIFLSQFVLGIGTTMCHALGNTYLDDHVKKTNAPLMFGAVMSLRMVGPVFGMTFTSILLRLYIDPTLTPVITPSDPRWMGAWWLGWLVLGTLMLLCSFLIIWFPGKMPKREKTKEKTTDPEKVLIALEQTLSEGEKDSPETELLTKKQESEEKNEKSEKEDESKKSQVRDDDGFLPSLKRLLKNQMLMYNIWSGIFFIIASSGHMTFFTKYSETQYHMSASGASMISGSTRIFAMVVGFMLSGYLMGKYKPKPRVILGYNVFLGILSISNNIVHIFLRCDDNGLYGLDVNNGKIDIYNDCNMNCACEAVKYQPVCYVEKDMTFYSPCQLGCKTKFLSPNGSLTQFGECACVPEEITVPFNVNDIPKVPTFLNNTSTVTIMNGPCPVDCTKLLIINGALGFTISILSSLGRVGSVVVNFRCVEQRDKVFAQGMSLMFASIFAFIPGPIIFGALLDASCLVWNASCGNKGNCWLYHKDRFRLYMDGAAAGQNEANSQTPSDANTPTDAEVVALFQILPGFEQCNELDEGSGLKVMAIIMEAMYIPFTVGIDF</sequence>
<feature type="transmembrane region" description="Helical" evidence="8">
    <location>
        <begin position="80"/>
        <end position="99"/>
    </location>
</feature>
<dbReference type="Pfam" id="PF03137">
    <property type="entry name" value="OATP"/>
    <property type="match status" value="1"/>
</dbReference>
<proteinExistence type="inferred from homology"/>
<feature type="transmembrane region" description="Helical" evidence="8">
    <location>
        <begin position="119"/>
        <end position="139"/>
    </location>
</feature>
<dbReference type="PANTHER" id="PTHR11388">
    <property type="entry name" value="ORGANIC ANION TRANSPORTER"/>
    <property type="match status" value="1"/>
</dbReference>
<dbReference type="EMBL" id="OA565014">
    <property type="protein sequence ID" value="CAD7196116.1"/>
    <property type="molecule type" value="Genomic_DNA"/>
</dbReference>
<reference evidence="11" key="1">
    <citation type="submission" date="2020-11" db="EMBL/GenBank/DDBJ databases">
        <authorList>
            <person name="Tran Van P."/>
        </authorList>
    </citation>
    <scope>NUCLEOTIDE SEQUENCE</scope>
</reference>
<dbReference type="InterPro" id="IPR002350">
    <property type="entry name" value="Kazal_dom"/>
</dbReference>
<feature type="compositionally biased region" description="Basic and acidic residues" evidence="9">
    <location>
        <begin position="360"/>
        <end position="397"/>
    </location>
</feature>
<dbReference type="InterPro" id="IPR004156">
    <property type="entry name" value="OATP"/>
</dbReference>
<keyword evidence="3" id="KW-1003">Cell membrane</keyword>